<dbReference type="InterPro" id="IPR027417">
    <property type="entry name" value="P-loop_NTPase"/>
</dbReference>
<dbReference type="SUPFAM" id="SSF52058">
    <property type="entry name" value="L domain-like"/>
    <property type="match status" value="1"/>
</dbReference>
<accession>A0A7N2MU40</accession>
<dbReference type="FunFam" id="3.40.50.300:FF:001091">
    <property type="entry name" value="Probable disease resistance protein At1g61300"/>
    <property type="match status" value="1"/>
</dbReference>
<dbReference type="Gene3D" id="1.10.10.10">
    <property type="entry name" value="Winged helix-like DNA-binding domain superfamily/Winged helix DNA-binding domain"/>
    <property type="match status" value="1"/>
</dbReference>
<dbReference type="GO" id="GO:0006952">
    <property type="term" value="P:defense response"/>
    <property type="evidence" value="ECO:0007669"/>
    <property type="project" value="UniProtKB-KW"/>
</dbReference>
<keyword evidence="5" id="KW-0067">ATP-binding</keyword>
<dbReference type="InterPro" id="IPR038005">
    <property type="entry name" value="RX-like_CC"/>
</dbReference>
<evidence type="ECO:0008006" key="12">
    <source>
        <dbReference type="Google" id="ProtNLM"/>
    </source>
</evidence>
<dbReference type="Gene3D" id="3.40.50.300">
    <property type="entry name" value="P-loop containing nucleotide triphosphate hydrolases"/>
    <property type="match status" value="1"/>
</dbReference>
<keyword evidence="11" id="KW-1185">Reference proteome</keyword>
<evidence type="ECO:0000256" key="4">
    <source>
        <dbReference type="ARBA" id="ARBA00022821"/>
    </source>
</evidence>
<dbReference type="InterPro" id="IPR042197">
    <property type="entry name" value="Apaf_helical"/>
</dbReference>
<dbReference type="InterPro" id="IPR032675">
    <property type="entry name" value="LRR_dom_sf"/>
</dbReference>
<dbReference type="InterPro" id="IPR041118">
    <property type="entry name" value="Rx_N"/>
</dbReference>
<evidence type="ECO:0000256" key="5">
    <source>
        <dbReference type="ARBA" id="ARBA00022840"/>
    </source>
</evidence>
<keyword evidence="1" id="KW-0433">Leucine-rich repeat</keyword>
<dbReference type="CDD" id="cd14798">
    <property type="entry name" value="RX-CC_like"/>
    <property type="match status" value="1"/>
</dbReference>
<dbReference type="Gene3D" id="3.80.10.10">
    <property type="entry name" value="Ribonuclease Inhibitor"/>
    <property type="match status" value="2"/>
</dbReference>
<dbReference type="Pfam" id="PF18052">
    <property type="entry name" value="Rx_N"/>
    <property type="match status" value="1"/>
</dbReference>
<dbReference type="PRINTS" id="PR00364">
    <property type="entry name" value="DISEASERSIST"/>
</dbReference>
<dbReference type="PANTHER" id="PTHR36766">
    <property type="entry name" value="PLANT BROAD-SPECTRUM MILDEW RESISTANCE PROTEIN RPW8"/>
    <property type="match status" value="1"/>
</dbReference>
<feature type="domain" description="NB-ARC" evidence="6">
    <location>
        <begin position="174"/>
        <end position="342"/>
    </location>
</feature>
<dbReference type="EnsemblPlants" id="QL10p057758:mrna">
    <property type="protein sequence ID" value="QL10p057758:mrna"/>
    <property type="gene ID" value="QL10p057758"/>
</dbReference>
<evidence type="ECO:0000259" key="9">
    <source>
        <dbReference type="Pfam" id="PF25019"/>
    </source>
</evidence>
<feature type="domain" description="Disease resistance protein winged helix" evidence="8">
    <location>
        <begin position="430"/>
        <end position="503"/>
    </location>
</feature>
<evidence type="ECO:0000259" key="8">
    <source>
        <dbReference type="Pfam" id="PF23559"/>
    </source>
</evidence>
<dbReference type="Proteomes" id="UP000594261">
    <property type="component" value="Chromosome 10"/>
</dbReference>
<dbReference type="GO" id="GO:0051707">
    <property type="term" value="P:response to other organism"/>
    <property type="evidence" value="ECO:0007669"/>
    <property type="project" value="UniProtKB-ARBA"/>
</dbReference>
<keyword evidence="3" id="KW-0547">Nucleotide-binding</keyword>
<dbReference type="Pfam" id="PF23559">
    <property type="entry name" value="WHD_DRP"/>
    <property type="match status" value="1"/>
</dbReference>
<reference evidence="10 11" key="1">
    <citation type="journal article" date="2016" name="G3 (Bethesda)">
        <title>First Draft Assembly and Annotation of the Genome of a California Endemic Oak Quercus lobata Nee (Fagaceae).</title>
        <authorList>
            <person name="Sork V.L."/>
            <person name="Fitz-Gibbon S.T."/>
            <person name="Puiu D."/>
            <person name="Crepeau M."/>
            <person name="Gugger P.F."/>
            <person name="Sherman R."/>
            <person name="Stevens K."/>
            <person name="Langley C.H."/>
            <person name="Pellegrini M."/>
            <person name="Salzberg S.L."/>
        </authorList>
    </citation>
    <scope>NUCLEOTIDE SEQUENCE [LARGE SCALE GENOMIC DNA]</scope>
    <source>
        <strain evidence="10 11">cv. SW786</strain>
    </source>
</reference>
<dbReference type="PANTHER" id="PTHR36766:SF70">
    <property type="entry name" value="DISEASE RESISTANCE PROTEIN RGA4"/>
    <property type="match status" value="1"/>
</dbReference>
<evidence type="ECO:0000259" key="6">
    <source>
        <dbReference type="Pfam" id="PF00931"/>
    </source>
</evidence>
<dbReference type="Gene3D" id="1.20.5.4130">
    <property type="match status" value="1"/>
</dbReference>
<evidence type="ECO:0000313" key="10">
    <source>
        <dbReference type="EnsemblPlants" id="QL10p057758:mrna"/>
    </source>
</evidence>
<dbReference type="InterPro" id="IPR002182">
    <property type="entry name" value="NB-ARC"/>
</dbReference>
<feature type="domain" description="R13L1/DRL21-like LRR repeat region" evidence="9">
    <location>
        <begin position="618"/>
        <end position="751"/>
    </location>
</feature>
<dbReference type="Gramene" id="QL10p057758:mrna">
    <property type="protein sequence ID" value="QL10p057758:mrna"/>
    <property type="gene ID" value="QL10p057758"/>
</dbReference>
<dbReference type="InterPro" id="IPR058922">
    <property type="entry name" value="WHD_DRP"/>
</dbReference>
<name>A0A7N2MU40_QUELO</name>
<evidence type="ECO:0000256" key="1">
    <source>
        <dbReference type="ARBA" id="ARBA00022614"/>
    </source>
</evidence>
<dbReference type="InterPro" id="IPR056789">
    <property type="entry name" value="LRR_R13L1-DRL21"/>
</dbReference>
<dbReference type="InParanoid" id="A0A7N2MU40"/>
<dbReference type="Pfam" id="PF25019">
    <property type="entry name" value="LRR_R13L1-DRL21"/>
    <property type="match status" value="1"/>
</dbReference>
<proteinExistence type="predicted"/>
<organism evidence="10 11">
    <name type="scientific">Quercus lobata</name>
    <name type="common">Valley oak</name>
    <dbReference type="NCBI Taxonomy" id="97700"/>
    <lineage>
        <taxon>Eukaryota</taxon>
        <taxon>Viridiplantae</taxon>
        <taxon>Streptophyta</taxon>
        <taxon>Embryophyta</taxon>
        <taxon>Tracheophyta</taxon>
        <taxon>Spermatophyta</taxon>
        <taxon>Magnoliopsida</taxon>
        <taxon>eudicotyledons</taxon>
        <taxon>Gunneridae</taxon>
        <taxon>Pentapetalae</taxon>
        <taxon>rosids</taxon>
        <taxon>fabids</taxon>
        <taxon>Fagales</taxon>
        <taxon>Fagaceae</taxon>
        <taxon>Quercus</taxon>
    </lineage>
</organism>
<reference evidence="10" key="2">
    <citation type="submission" date="2021-01" db="UniProtKB">
        <authorList>
            <consortium name="EnsemblPlants"/>
        </authorList>
    </citation>
    <scope>IDENTIFICATION</scope>
</reference>
<keyword evidence="4" id="KW-0611">Plant defense</keyword>
<evidence type="ECO:0000256" key="3">
    <source>
        <dbReference type="ARBA" id="ARBA00022741"/>
    </source>
</evidence>
<dbReference type="SUPFAM" id="SSF52540">
    <property type="entry name" value="P-loop containing nucleoside triphosphate hydrolases"/>
    <property type="match status" value="1"/>
</dbReference>
<evidence type="ECO:0000256" key="2">
    <source>
        <dbReference type="ARBA" id="ARBA00022737"/>
    </source>
</evidence>
<dbReference type="FunFam" id="1.10.10.10:FF:000322">
    <property type="entry name" value="Probable disease resistance protein At1g63360"/>
    <property type="match status" value="1"/>
</dbReference>
<dbReference type="Pfam" id="PF00931">
    <property type="entry name" value="NB-ARC"/>
    <property type="match status" value="1"/>
</dbReference>
<dbReference type="OMA" id="IERSEIW"/>
<sequence length="788" mass="89649">MAEAVLTDVAKEILSKLIPLVTEQIGLFWGFNDELTRLRDSVELIQSVLADADRRQEREEAVRLWLRRLKDLAYDADDVLDELAYEILRRKVEIRNQMKRKVCFFFSFSNPIAFRIKMANKVKTISESLKRINEEADRFGLAREKLVNAILAIIPNRETDSFIDHSEVVGRGDHVLEIVDLLLSATNQQLSVIPIVGMAGLGKTTVAKLVYNHELVKRHFDKTIWVCVSDDFNDKRILREALESLTHQPSALENKNTILECLKKELQGKRYLLILDDVWNEVPMKWNTLRNCLLGINSSVGNSIILTTRSDNVAKITETIPQHNLKKLSKDECWSIIKKKVSLNERVQLTLELEAIGRDIAKKCGGVPLAAEVLGGTMSRKKEKSEWLAIQNNEIWNSLNVSNEMLPILKLSFDHLPSPSLKHCFAYCSIFPKDYRINKEELIQLWMAEGFLQPSLGSCLVMEDIGNICFDILLGNSLFQDEEKDDYDNIIICKMHDLVHDLALLVSKSETLILNEDLVDELPCSIGLLIHLRLLSISSTSIEALPKAITKLYNLQTLRIEGCYNLKELPEDLKNLINLRHIYFNGYEIGQTPKGLGQLTCLQTLQCFVVGQGTGFQIEELGCLNQLKGKLDIRRLEHVKDKEASKNAKLVEKAKVYKLGFYWSGNREGNHNNDEEVLEGLQPHRYLKSLRIDGFGGEKFPSWMLTSHDARDGFLLYDNLINIKLIDCKKCEVLPTLGLLPCLRDLEISGMDNVRSIGTEFYGNYNDGGYDKILFPCLRSLELGGCKI</sequence>
<dbReference type="GO" id="GO:0005524">
    <property type="term" value="F:ATP binding"/>
    <property type="evidence" value="ECO:0007669"/>
    <property type="project" value="UniProtKB-KW"/>
</dbReference>
<dbReference type="EMBL" id="LRBV02000010">
    <property type="status" value="NOT_ANNOTATED_CDS"/>
    <property type="molecule type" value="Genomic_DNA"/>
</dbReference>
<evidence type="ECO:0000259" key="7">
    <source>
        <dbReference type="Pfam" id="PF18052"/>
    </source>
</evidence>
<protein>
    <recommendedName>
        <fullName evidence="12">Disease resistance protein RGA3</fullName>
    </recommendedName>
</protein>
<dbReference type="AlphaFoldDB" id="A0A7N2MU40"/>
<keyword evidence="2" id="KW-0677">Repeat</keyword>
<feature type="domain" description="Disease resistance N-terminal" evidence="7">
    <location>
        <begin position="11"/>
        <end position="99"/>
    </location>
</feature>
<dbReference type="Gene3D" id="1.10.8.430">
    <property type="entry name" value="Helical domain of apoptotic protease-activating factors"/>
    <property type="match status" value="1"/>
</dbReference>
<evidence type="ECO:0000313" key="11">
    <source>
        <dbReference type="Proteomes" id="UP000594261"/>
    </source>
</evidence>
<dbReference type="GO" id="GO:0043531">
    <property type="term" value="F:ADP binding"/>
    <property type="evidence" value="ECO:0007669"/>
    <property type="project" value="InterPro"/>
</dbReference>
<dbReference type="InterPro" id="IPR036388">
    <property type="entry name" value="WH-like_DNA-bd_sf"/>
</dbReference>